<dbReference type="Pfam" id="PF04014">
    <property type="entry name" value="MazE_antitoxin"/>
    <property type="match status" value="1"/>
</dbReference>
<evidence type="ECO:0000259" key="2">
    <source>
        <dbReference type="PROSITE" id="PS51740"/>
    </source>
</evidence>
<organism evidence="3 4">
    <name type="scientific">Aquibium carbonis</name>
    <dbReference type="NCBI Taxonomy" id="2495581"/>
    <lineage>
        <taxon>Bacteria</taxon>
        <taxon>Pseudomonadati</taxon>
        <taxon>Pseudomonadota</taxon>
        <taxon>Alphaproteobacteria</taxon>
        <taxon>Hyphomicrobiales</taxon>
        <taxon>Phyllobacteriaceae</taxon>
        <taxon>Aquibium</taxon>
    </lineage>
</organism>
<keyword evidence="4" id="KW-1185">Reference proteome</keyword>
<dbReference type="SMART" id="SM00966">
    <property type="entry name" value="SpoVT_AbrB"/>
    <property type="match status" value="1"/>
</dbReference>
<gene>
    <name evidence="3" type="ORF">EJC49_00445</name>
</gene>
<evidence type="ECO:0000313" key="4">
    <source>
        <dbReference type="Proteomes" id="UP000278398"/>
    </source>
</evidence>
<dbReference type="Proteomes" id="UP000278398">
    <property type="component" value="Unassembled WGS sequence"/>
</dbReference>
<proteinExistence type="predicted"/>
<comment type="caution">
    <text evidence="3">The sequence shown here is derived from an EMBL/GenBank/DDBJ whole genome shotgun (WGS) entry which is preliminary data.</text>
</comment>
<dbReference type="RefSeq" id="WP_126697481.1">
    <property type="nucleotide sequence ID" value="NZ_RWKW01000002.1"/>
</dbReference>
<name>A0A429Z3B3_9HYPH</name>
<dbReference type="InterPro" id="IPR037914">
    <property type="entry name" value="SpoVT-AbrB_sf"/>
</dbReference>
<protein>
    <submittedName>
        <fullName evidence="3">AbrB/MazE/SpoVT family DNA-binding domain-containing protein</fullName>
    </submittedName>
</protein>
<evidence type="ECO:0000256" key="1">
    <source>
        <dbReference type="PROSITE-ProRule" id="PRU01076"/>
    </source>
</evidence>
<sequence length="94" mass="10510">MSAKTYESRITSKGQTTIPVEVRERLGVGPGDSIQFVLIDGHYEIIPRNRPVEILFGRLQDYAMPDTSLADYRDAVEEYFAGQDGDRGDKDEAA</sequence>
<dbReference type="AlphaFoldDB" id="A0A429Z3B3"/>
<keyword evidence="1 3" id="KW-0238">DNA-binding</keyword>
<reference evidence="3 4" key="1">
    <citation type="submission" date="2018-12" db="EMBL/GenBank/DDBJ databases">
        <title>Mesorhizobium carbonis sp. nov., isolated from coal mine water.</title>
        <authorList>
            <person name="Xin W."/>
            <person name="Xu Z."/>
            <person name="Xiang F."/>
            <person name="Zhang J."/>
            <person name="Xi L."/>
            <person name="Liu J."/>
        </authorList>
    </citation>
    <scope>NUCLEOTIDE SEQUENCE [LARGE SCALE GENOMIC DNA]</scope>
    <source>
        <strain evidence="3 4">B2.3</strain>
    </source>
</reference>
<dbReference type="PROSITE" id="PS51740">
    <property type="entry name" value="SPOVT_ABRB"/>
    <property type="match status" value="1"/>
</dbReference>
<dbReference type="SUPFAM" id="SSF89447">
    <property type="entry name" value="AbrB/MazE/MraZ-like"/>
    <property type="match status" value="1"/>
</dbReference>
<dbReference type="GO" id="GO:0003677">
    <property type="term" value="F:DNA binding"/>
    <property type="evidence" value="ECO:0007669"/>
    <property type="project" value="UniProtKB-UniRule"/>
</dbReference>
<dbReference type="EMBL" id="RWKW01000002">
    <property type="protein sequence ID" value="RST88206.1"/>
    <property type="molecule type" value="Genomic_DNA"/>
</dbReference>
<dbReference type="OrthoDB" id="9809003at2"/>
<dbReference type="Gene3D" id="2.10.260.10">
    <property type="match status" value="1"/>
</dbReference>
<feature type="domain" description="SpoVT-AbrB" evidence="2">
    <location>
        <begin position="5"/>
        <end position="50"/>
    </location>
</feature>
<dbReference type="NCBIfam" id="TIGR01439">
    <property type="entry name" value="lp_hng_hel_AbrB"/>
    <property type="match status" value="1"/>
</dbReference>
<dbReference type="InterPro" id="IPR007159">
    <property type="entry name" value="SpoVT-AbrB_dom"/>
</dbReference>
<evidence type="ECO:0000313" key="3">
    <source>
        <dbReference type="EMBL" id="RST88206.1"/>
    </source>
</evidence>
<accession>A0A429Z3B3</accession>